<reference evidence="2 3" key="1">
    <citation type="submission" date="2017-08" db="EMBL/GenBank/DDBJ databases">
        <title>Resequencing and Reannotation of the genome of Pyrococcus furiosus type strain DSM3638.</title>
        <authorList>
            <person name="Reichelt R.M."/>
            <person name="Bunk B."/>
        </authorList>
    </citation>
    <scope>NUCLEOTIDE SEQUENCE [LARGE SCALE GENOMIC DNA]</scope>
    <source>
        <strain evidence="2 3">DSM 3638</strain>
    </source>
</reference>
<dbReference type="GeneID" id="13302433"/>
<evidence type="ECO:0000313" key="3">
    <source>
        <dbReference type="Proteomes" id="UP000324354"/>
    </source>
</evidence>
<evidence type="ECO:0000313" key="2">
    <source>
        <dbReference type="EMBL" id="QEK78326.1"/>
    </source>
</evidence>
<dbReference type="GeneID" id="41712426"/>
<dbReference type="InterPro" id="IPR002831">
    <property type="entry name" value="Tscrpt_reg_TrmB_N"/>
</dbReference>
<name>A0A5C0XMN1_PYRFU</name>
<dbReference type="SUPFAM" id="SSF46785">
    <property type="entry name" value="Winged helix' DNA-binding domain"/>
    <property type="match status" value="1"/>
</dbReference>
<dbReference type="Pfam" id="PF01978">
    <property type="entry name" value="TrmB"/>
    <property type="match status" value="1"/>
</dbReference>
<dbReference type="InterPro" id="IPR036390">
    <property type="entry name" value="WH_DNA-bd_sf"/>
</dbReference>
<proteinExistence type="predicted"/>
<gene>
    <name evidence="2" type="ORF">PFDSM3638_03115</name>
</gene>
<dbReference type="AlphaFoldDB" id="A0A5C0XMN1"/>
<evidence type="ECO:0000259" key="1">
    <source>
        <dbReference type="Pfam" id="PF01978"/>
    </source>
</evidence>
<feature type="domain" description="Transcription regulator TrmB N-terminal" evidence="1">
    <location>
        <begin position="210"/>
        <end position="269"/>
    </location>
</feature>
<dbReference type="EMBL" id="CP023154">
    <property type="protein sequence ID" value="QEK78326.1"/>
    <property type="molecule type" value="Genomic_DNA"/>
</dbReference>
<organism evidence="2 3">
    <name type="scientific">Pyrococcus furiosus (strain ATCC 43587 / DSM 3638 / JCM 8422 / Vc1)</name>
    <dbReference type="NCBI Taxonomy" id="186497"/>
    <lineage>
        <taxon>Archaea</taxon>
        <taxon>Methanobacteriati</taxon>
        <taxon>Methanobacteriota</taxon>
        <taxon>Thermococci</taxon>
        <taxon>Thermococcales</taxon>
        <taxon>Thermococcaceae</taxon>
        <taxon>Pyrococcus</taxon>
    </lineage>
</organism>
<dbReference type="RefSeq" id="WP_014835184.1">
    <property type="nucleotide sequence ID" value="NZ_CP023154.1"/>
</dbReference>
<accession>A0A5C0XMN1</accession>
<dbReference type="Proteomes" id="UP000324354">
    <property type="component" value="Chromosome"/>
</dbReference>
<protein>
    <submittedName>
        <fullName evidence="2">Transcriptional regulator</fullName>
    </submittedName>
</protein>
<dbReference type="InterPro" id="IPR036388">
    <property type="entry name" value="WH-like_DNA-bd_sf"/>
</dbReference>
<dbReference type="CDD" id="cd00090">
    <property type="entry name" value="HTH_ARSR"/>
    <property type="match status" value="1"/>
</dbReference>
<dbReference type="InterPro" id="IPR011991">
    <property type="entry name" value="ArsR-like_HTH"/>
</dbReference>
<dbReference type="Gene3D" id="1.10.10.10">
    <property type="entry name" value="Winged helix-like DNA-binding domain superfamily/Winged helix DNA-binding domain"/>
    <property type="match status" value="1"/>
</dbReference>
<sequence length="283" mass="31726">MKKAIILLLLLLLPVVSAQKVKVVVYDDGYCLVKIVMNVTPGRFVIPLPVYEFSELSAKLNEKEVPLFLEDGEFVVYPTTNGTLEVEFLTPELTSKEGRVWTVHLPFNYSAEVILPEDSVIVGLSGIPLSISENSIKMPPGEQYINYVFPHKEEVITITETNTQVVTETNWGSVLLAFVGGVAIGASPILFSKKKRVKTIATGEISIEELSEKFNLNEDEKSVILYLSDRGGRAKQAEIRNDLGLPRTTAWRLLKRLEKMGIVTLEKVNNETWAKLNYKIKEE</sequence>